<dbReference type="Proteomes" id="UP000785679">
    <property type="component" value="Unassembled WGS sequence"/>
</dbReference>
<evidence type="ECO:0000256" key="2">
    <source>
        <dbReference type="ARBA" id="ARBA00022729"/>
    </source>
</evidence>
<dbReference type="GO" id="GO:0003796">
    <property type="term" value="F:lysozyme activity"/>
    <property type="evidence" value="ECO:0007669"/>
    <property type="project" value="InterPro"/>
</dbReference>
<dbReference type="GO" id="GO:0009253">
    <property type="term" value="P:peptidoglycan catabolic process"/>
    <property type="evidence" value="ECO:0007669"/>
    <property type="project" value="InterPro"/>
</dbReference>
<dbReference type="GO" id="GO:0007165">
    <property type="term" value="P:signal transduction"/>
    <property type="evidence" value="ECO:0007669"/>
    <property type="project" value="TreeGrafter"/>
</dbReference>
<evidence type="ECO:0000313" key="5">
    <source>
        <dbReference type="Proteomes" id="UP000785679"/>
    </source>
</evidence>
<dbReference type="PROSITE" id="PS51904">
    <property type="entry name" value="GLYCOSYL_HYDROL_F25_2"/>
    <property type="match status" value="1"/>
</dbReference>
<dbReference type="OrthoDB" id="2251794at2759"/>
<dbReference type="CDD" id="cd06416">
    <property type="entry name" value="GH25_Lys1-like"/>
    <property type="match status" value="1"/>
</dbReference>
<dbReference type="SUPFAM" id="SSF51445">
    <property type="entry name" value="(Trans)glycosidases"/>
    <property type="match status" value="1"/>
</dbReference>
<dbReference type="EMBL" id="RRYP01015192">
    <property type="protein sequence ID" value="TNV75613.1"/>
    <property type="molecule type" value="Genomic_DNA"/>
</dbReference>
<proteinExistence type="inferred from homology"/>
<feature type="signal peptide" evidence="3">
    <location>
        <begin position="1"/>
        <end position="16"/>
    </location>
</feature>
<evidence type="ECO:0008006" key="6">
    <source>
        <dbReference type="Google" id="ProtNLM"/>
    </source>
</evidence>
<comment type="caution">
    <text evidence="4">The sequence shown here is derived from an EMBL/GenBank/DDBJ whole genome shotgun (WGS) entry which is preliminary data.</text>
</comment>
<sequence>MKSSLIFMMIPLLAFGKFGIDFGPDSANDFSVSDLQCLRSTGIQFAIIRGWHSYGAFDQRLLTTFPNGLKAGFPSIGVYLFPCWGMDAVQQVQQMMGNLTQYRRNIDRVWLDIEMNPNQGCGWDTHSFEDNCQYISEMVDAVKALNYEVGIYASHRGWGIILGNDAACQNFADIPLWYPHFDYKPTFDDFVSFGGWKKPTIKQYIDLTRNSKCGIPVDQDWIPDDDDLKFQ</sequence>
<evidence type="ECO:0000313" key="4">
    <source>
        <dbReference type="EMBL" id="TNV75613.1"/>
    </source>
</evidence>
<keyword evidence="5" id="KW-1185">Reference proteome</keyword>
<gene>
    <name evidence="4" type="ORF">FGO68_gene595</name>
</gene>
<dbReference type="InterPro" id="IPR017853">
    <property type="entry name" value="GH"/>
</dbReference>
<dbReference type="Gene3D" id="3.20.20.80">
    <property type="entry name" value="Glycosidases"/>
    <property type="match status" value="1"/>
</dbReference>
<reference evidence="4" key="1">
    <citation type="submission" date="2019-06" db="EMBL/GenBank/DDBJ databases">
        <authorList>
            <person name="Zheng W."/>
        </authorList>
    </citation>
    <scope>NUCLEOTIDE SEQUENCE</scope>
    <source>
        <strain evidence="4">QDHG01</strain>
    </source>
</reference>
<evidence type="ECO:0000256" key="1">
    <source>
        <dbReference type="ARBA" id="ARBA00010646"/>
    </source>
</evidence>
<dbReference type="GO" id="GO:0016998">
    <property type="term" value="P:cell wall macromolecule catabolic process"/>
    <property type="evidence" value="ECO:0007669"/>
    <property type="project" value="InterPro"/>
</dbReference>
<name>A0A8J8NJ06_HALGN</name>
<feature type="chain" id="PRO_5035274659" description="Lysozyme" evidence="3">
    <location>
        <begin position="17"/>
        <end position="231"/>
    </location>
</feature>
<protein>
    <recommendedName>
        <fullName evidence="6">Lysozyme</fullName>
    </recommendedName>
</protein>
<evidence type="ECO:0000256" key="3">
    <source>
        <dbReference type="SAM" id="SignalP"/>
    </source>
</evidence>
<dbReference type="PANTHER" id="PTHR23208">
    <property type="entry name" value="LYSOZYME PROTEIN"/>
    <property type="match status" value="1"/>
</dbReference>
<dbReference type="InterPro" id="IPR051595">
    <property type="entry name" value="GH25_Enzymes"/>
</dbReference>
<dbReference type="AlphaFoldDB" id="A0A8J8NJ06"/>
<keyword evidence="2 3" id="KW-0732">Signal</keyword>
<accession>A0A8J8NJ06</accession>
<comment type="similarity">
    <text evidence="1">Belongs to the glycosyl hydrolase 25 family.</text>
</comment>
<organism evidence="4 5">
    <name type="scientific">Halteria grandinella</name>
    <dbReference type="NCBI Taxonomy" id="5974"/>
    <lineage>
        <taxon>Eukaryota</taxon>
        <taxon>Sar</taxon>
        <taxon>Alveolata</taxon>
        <taxon>Ciliophora</taxon>
        <taxon>Intramacronucleata</taxon>
        <taxon>Spirotrichea</taxon>
        <taxon>Stichotrichia</taxon>
        <taxon>Sporadotrichida</taxon>
        <taxon>Halteriidae</taxon>
        <taxon>Halteria</taxon>
    </lineage>
</organism>
<dbReference type="InterPro" id="IPR002053">
    <property type="entry name" value="Glyco_hydro_25"/>
</dbReference>
<dbReference type="PANTHER" id="PTHR23208:SF36">
    <property type="entry name" value="LYSOZYME-RELATED"/>
    <property type="match status" value="1"/>
</dbReference>